<feature type="compositionally biased region" description="Basic and acidic residues" evidence="1">
    <location>
        <begin position="216"/>
        <end position="227"/>
    </location>
</feature>
<organism evidence="2">
    <name type="scientific">Timema tahoe</name>
    <dbReference type="NCBI Taxonomy" id="61484"/>
    <lineage>
        <taxon>Eukaryota</taxon>
        <taxon>Metazoa</taxon>
        <taxon>Ecdysozoa</taxon>
        <taxon>Arthropoda</taxon>
        <taxon>Hexapoda</taxon>
        <taxon>Insecta</taxon>
        <taxon>Pterygota</taxon>
        <taxon>Neoptera</taxon>
        <taxon>Polyneoptera</taxon>
        <taxon>Phasmatodea</taxon>
        <taxon>Timematodea</taxon>
        <taxon>Timematoidea</taxon>
        <taxon>Timematidae</taxon>
        <taxon>Timema</taxon>
    </lineage>
</organism>
<proteinExistence type="predicted"/>
<reference evidence="2" key="1">
    <citation type="submission" date="2020-11" db="EMBL/GenBank/DDBJ databases">
        <authorList>
            <person name="Tran Van P."/>
        </authorList>
    </citation>
    <scope>NUCLEOTIDE SEQUENCE</scope>
</reference>
<accession>A0A7R9INX4</accession>
<feature type="compositionally biased region" description="Polar residues" evidence="1">
    <location>
        <begin position="127"/>
        <end position="154"/>
    </location>
</feature>
<feature type="region of interest" description="Disordered" evidence="1">
    <location>
        <begin position="123"/>
        <end position="154"/>
    </location>
</feature>
<evidence type="ECO:0000313" key="2">
    <source>
        <dbReference type="EMBL" id="CAD7461856.1"/>
    </source>
</evidence>
<protein>
    <submittedName>
        <fullName evidence="2">Uncharacterized protein</fullName>
    </submittedName>
</protein>
<evidence type="ECO:0000256" key="1">
    <source>
        <dbReference type="SAM" id="MobiDB-lite"/>
    </source>
</evidence>
<sequence>MRKYFKGQLRVYQEGGWVSRHVEVNQGCLMVFSEDRSELQLRLPLRQLNLQPAGLPKTFSLGSCQQLPLAVFKVQGTFLTGDAIDVVPLEVEDLGSWGVGRLSPTIQHGGNELSHYQELTIPAGPSKTKSLQSKGLQESKSLPSQGLQESKSLPSQAFKRVRAYHLMVVKRARAYHPKPGPSIDQDPIIQGPLREQELTVSEPSGYQEPTFPAPSREQEPTVKRARE</sequence>
<dbReference type="EMBL" id="OE005291">
    <property type="protein sequence ID" value="CAD7461856.1"/>
    <property type="molecule type" value="Genomic_DNA"/>
</dbReference>
<name>A0A7R9INX4_9NEOP</name>
<dbReference type="AlphaFoldDB" id="A0A7R9INX4"/>
<gene>
    <name evidence="2" type="ORF">TTEB3V08_LOCUS9759</name>
</gene>
<feature type="region of interest" description="Disordered" evidence="1">
    <location>
        <begin position="176"/>
        <end position="227"/>
    </location>
</feature>